<evidence type="ECO:0000313" key="3">
    <source>
        <dbReference type="Proteomes" id="UP000324897"/>
    </source>
</evidence>
<comment type="caution">
    <text evidence="2">The sequence shown here is derived from an EMBL/GenBank/DDBJ whole genome shotgun (WGS) entry which is preliminary data.</text>
</comment>
<dbReference type="PANTHER" id="PTHR32133">
    <property type="entry name" value="OS07G0120400 PROTEIN"/>
    <property type="match status" value="1"/>
</dbReference>
<sequence>MAPPRHLLPPAMMEELIEEILLRFPPDNPAFLFRTALVCKDWRRLVSSPGFRRRLREFHGTPPMLGFFCKVERIRGESENHFMPITSSYRLPHAVIPSWRAMDTLHGRILFYHADSMAFPYMDTELIVWNPIDGEVRRLPNVPLHMYRWNAALPYDGTTYTCVYSSEEHAWSEGINVQLDRGYDWFFRGPSAHVKDALYFNRELYISRVERTPTIIEFNLGNQQPWLISLPSACKGLSITLMTTKERTLRIATVLDTKLYMWSREGQAAGWLQKGVIELDQLLPVHSSLLATNQLIGLLFPQVLAVVDSIGIIFVNAVDGPFCIDLKTSMVRKLFETSDRCSVRIGGLVPYMSFCIQDQPALEQTTYEWRIAGASI</sequence>
<protein>
    <recommendedName>
        <fullName evidence="1">F-box domain-containing protein</fullName>
    </recommendedName>
</protein>
<dbReference type="InterPro" id="IPR001810">
    <property type="entry name" value="F-box_dom"/>
</dbReference>
<dbReference type="Proteomes" id="UP000324897">
    <property type="component" value="Chromosome 4"/>
</dbReference>
<dbReference type="Gramene" id="TVU40380">
    <property type="protein sequence ID" value="TVU40380"/>
    <property type="gene ID" value="EJB05_13843"/>
</dbReference>
<keyword evidence="3" id="KW-1185">Reference proteome</keyword>
<dbReference type="SUPFAM" id="SSF81383">
    <property type="entry name" value="F-box domain"/>
    <property type="match status" value="1"/>
</dbReference>
<feature type="non-terminal residue" evidence="2">
    <location>
        <position position="1"/>
    </location>
</feature>
<reference evidence="2 3" key="1">
    <citation type="journal article" date="2019" name="Sci. Rep.">
        <title>A high-quality genome of Eragrostis curvula grass provides insights into Poaceae evolution and supports new strategies to enhance forage quality.</title>
        <authorList>
            <person name="Carballo J."/>
            <person name="Santos B.A.C.M."/>
            <person name="Zappacosta D."/>
            <person name="Garbus I."/>
            <person name="Selva J.P."/>
            <person name="Gallo C.A."/>
            <person name="Diaz A."/>
            <person name="Albertini E."/>
            <person name="Caccamo M."/>
            <person name="Echenique V."/>
        </authorList>
    </citation>
    <scope>NUCLEOTIDE SEQUENCE [LARGE SCALE GENOMIC DNA]</scope>
    <source>
        <strain evidence="3">cv. Victoria</strain>
        <tissue evidence="2">Leaf</tissue>
    </source>
</reference>
<dbReference type="PANTHER" id="PTHR32133:SF362">
    <property type="entry name" value="F-BOX DOMAIN-CONTAINING PROTEIN"/>
    <property type="match status" value="1"/>
</dbReference>
<feature type="domain" description="F-box" evidence="1">
    <location>
        <begin position="14"/>
        <end position="53"/>
    </location>
</feature>
<gene>
    <name evidence="2" type="ORF">EJB05_13843</name>
</gene>
<dbReference type="Pfam" id="PF00646">
    <property type="entry name" value="F-box"/>
    <property type="match status" value="1"/>
</dbReference>
<proteinExistence type="predicted"/>
<name>A0A5J9VZ57_9POAL</name>
<evidence type="ECO:0000313" key="2">
    <source>
        <dbReference type="EMBL" id="TVU40380.1"/>
    </source>
</evidence>
<organism evidence="2 3">
    <name type="scientific">Eragrostis curvula</name>
    <name type="common">weeping love grass</name>
    <dbReference type="NCBI Taxonomy" id="38414"/>
    <lineage>
        <taxon>Eukaryota</taxon>
        <taxon>Viridiplantae</taxon>
        <taxon>Streptophyta</taxon>
        <taxon>Embryophyta</taxon>
        <taxon>Tracheophyta</taxon>
        <taxon>Spermatophyta</taxon>
        <taxon>Magnoliopsida</taxon>
        <taxon>Liliopsida</taxon>
        <taxon>Poales</taxon>
        <taxon>Poaceae</taxon>
        <taxon>PACMAD clade</taxon>
        <taxon>Chloridoideae</taxon>
        <taxon>Eragrostideae</taxon>
        <taxon>Eragrostidinae</taxon>
        <taxon>Eragrostis</taxon>
    </lineage>
</organism>
<dbReference type="EMBL" id="RWGY01000007">
    <property type="protein sequence ID" value="TVU40380.1"/>
    <property type="molecule type" value="Genomic_DNA"/>
</dbReference>
<accession>A0A5J9VZ57</accession>
<dbReference type="Gene3D" id="1.20.1280.50">
    <property type="match status" value="1"/>
</dbReference>
<dbReference type="AlphaFoldDB" id="A0A5J9VZ57"/>
<evidence type="ECO:0000259" key="1">
    <source>
        <dbReference type="Pfam" id="PF00646"/>
    </source>
</evidence>
<dbReference type="InterPro" id="IPR036047">
    <property type="entry name" value="F-box-like_dom_sf"/>
</dbReference>